<sequence>MSIFYALGQYAKPTASATKRAAWEQTIAAMLSGRVDVGSRHPVADAPLWATPEVINGGFATGQLVASLPRMYEDVMEQALGLDQVEQSRQARRRAVQERLALTPDGLSLLSELLNSRCYHVEVPEEACLLVYVWLLDRGHLDAAKGLLEKINPSLHHLRLYPAPTATPIDMTRAALRSLSEVLSSCWGRSERSDGTGSDDRRRGLQRRRLWSAIVLLWRQTLDDVSRPPTGEYLETKVRNKRQFRVDPASAWPCQRYPKDWCEQAKQVVAAYEAEPKAFSTAFYAQMIELIRRAAADPTSLTGCEVGWIRFHLAQWLVRRGAEEDERYQNYWQHTEKSLQSPERGEISPFYKAVISQFNAILSSDRTAAGSLPRGVDMPPWLAQEDAKRLLHEMANAFPRHKELPKLSRRVEACTGMTFEELVDSRALTSPDALAGALLTLTAGVLGSQVEGDAAATYLSQQLHSAFFRRRSLLLFNYESQVRLSELPWSQAFDAAVKSTGIFRADKAQTFAQRVVLHTFRRFGELPMRNTLLRSLRTLFDDAGVDCVLVEELAADIFMGNFTPKFAAAYRTASELLRGSCYDRYYSLYQPNGEQVDFGALCHQRKTAVAPGRSSYVVANGMVIEQSQILTTHNMATLFVACGLQSRLTELQVPEILRSSWRRLLRTVTLIGRAHDKWTRGPFVRQLGWLWRQLVFWFAIVETSMPTQYPSLVAEFNEFVARHGDEVAAVESLAEQLRDLMRQTLVELMAVPSGHSQPRVAMRRSSTVGTNLLNSMGRLQPVATKHAKPAPVKDDAPPPAGPTGAASDAVAALATAISSDAPPTIEDADDADDCDDDKLESSKNLSVSLQLEMLRGKLARRNKVIEVIRRAYYHDVILVKEELRQSRHYSAHSSNSTLQSSHQSPPPPTSRTTTPSATGRATTTAPHVTSLLSEDRLSAVPSVDLRDVLPLFAPAETVLKVHPCETCGGHLELVHGESKELQAARQEMARATKGEQQMKTVVHRLRTEAKELGDVNEALQQRVKALVKENSYTLEQLQASRKFERDQKTLIANLRSKVQLSQAAQEDLERLTIEFKDVKQQLIRSNHDRDIFSASNNHLKEELAEVSRTLHQVKVEKAQIESDFGTTYYRLQEELKRSRQLSEELASEHEKLLATTTLSDELQQSLTALKDEFSTTLQRFEQTKRQLEDQLVDEERAREEMQEQNLEFRKINRKLQKDIEQLQRDPLGLASSSSAKASGPSNSVGHDNSNATAPAAALDMKAMIRKRMDELQQHLEHASMREHDLLGAAVRQADAVAATAAAAAAPKAPMRRKLSRMPSTTIITRFAPAAESIINSINKDGTLAGANGNGSRPGSRPGTSHGPSDPMTLDENSASSDGLDSATWAASAPELRESDRDGLPEFDERSFEVYHQDLHRMVTEIEEHKEKQQKQQKMITLLQKKRDLRKKVLMDKAMKKFSQMCHSRAEIIALELTRLTDNTERLRSDLEQAESKIDSDQLHIRTLEAEVSKLRLTVDVGKNNLARTEKALKQVTDELQDTTSKCTSQLDELRKLRDALESMKEDERRLTILLFDKTKAWEREINTNERSAQRIGNLEETVREISAERDALEAKQLQEIEDLAEWRRNTNESVGVMAVVDTTDSDMQTDQWRPQGLLLRQRNDPERLPQRYLGKASVLIACPGLERLSMTTTPSNGSQQDASTDGPSINQETARLNKGTWADPDERIHDLMQLDVYPPRRGSDRQVKTSHSTSRPRMLSRLYLSSDGVSQKYIAPGKLSDGQRPSTSAL</sequence>
<dbReference type="PANTHER" id="PTHR43941:SF1">
    <property type="entry name" value="STRUCTURAL MAINTENANCE OF CHROMOSOMES PROTEIN 2"/>
    <property type="match status" value="1"/>
</dbReference>
<dbReference type="GO" id="GO:0000796">
    <property type="term" value="C:condensin complex"/>
    <property type="evidence" value="ECO:0007669"/>
    <property type="project" value="TreeGrafter"/>
</dbReference>
<feature type="region of interest" description="Disordered" evidence="2">
    <location>
        <begin position="1226"/>
        <end position="1251"/>
    </location>
</feature>
<keyword evidence="4" id="KW-1185">Reference proteome</keyword>
<dbReference type="PANTHER" id="PTHR43941">
    <property type="entry name" value="STRUCTURAL MAINTENANCE OF CHROMOSOMES PROTEIN 2"/>
    <property type="match status" value="1"/>
</dbReference>
<name>A0AAD5Q779_PYTIN</name>
<dbReference type="Proteomes" id="UP001209570">
    <property type="component" value="Unassembled WGS sequence"/>
</dbReference>
<keyword evidence="1" id="KW-0175">Coiled coil</keyword>
<feature type="region of interest" description="Disordered" evidence="2">
    <location>
        <begin position="1685"/>
        <end position="1707"/>
    </location>
</feature>
<dbReference type="EMBL" id="JAKCXM010000436">
    <property type="protein sequence ID" value="KAJ0394090.1"/>
    <property type="molecule type" value="Genomic_DNA"/>
</dbReference>
<feature type="coiled-coil region" evidence="1">
    <location>
        <begin position="1002"/>
        <end position="1225"/>
    </location>
</feature>
<feature type="compositionally biased region" description="Low complexity" evidence="2">
    <location>
        <begin position="910"/>
        <end position="926"/>
    </location>
</feature>
<feature type="compositionally biased region" description="Polar residues" evidence="2">
    <location>
        <begin position="1349"/>
        <end position="1362"/>
    </location>
</feature>
<evidence type="ECO:0000256" key="1">
    <source>
        <dbReference type="SAM" id="Coils"/>
    </source>
</evidence>
<feature type="coiled-coil region" evidence="1">
    <location>
        <begin position="1472"/>
        <end position="1614"/>
    </location>
</feature>
<protein>
    <submittedName>
        <fullName evidence="3">Uncharacterized protein</fullName>
    </submittedName>
</protein>
<feature type="region of interest" description="Disordered" evidence="2">
    <location>
        <begin position="888"/>
        <end position="929"/>
    </location>
</feature>
<evidence type="ECO:0000313" key="3">
    <source>
        <dbReference type="EMBL" id="KAJ0394090.1"/>
    </source>
</evidence>
<organism evidence="3 4">
    <name type="scientific">Pythium insidiosum</name>
    <name type="common">Pythiosis disease agent</name>
    <dbReference type="NCBI Taxonomy" id="114742"/>
    <lineage>
        <taxon>Eukaryota</taxon>
        <taxon>Sar</taxon>
        <taxon>Stramenopiles</taxon>
        <taxon>Oomycota</taxon>
        <taxon>Peronosporomycetes</taxon>
        <taxon>Pythiales</taxon>
        <taxon>Pythiaceae</taxon>
        <taxon>Pythium</taxon>
    </lineage>
</organism>
<accession>A0AAD5Q779</accession>
<feature type="compositionally biased region" description="Basic and acidic residues" evidence="2">
    <location>
        <begin position="1390"/>
        <end position="1400"/>
    </location>
</feature>
<dbReference type="GO" id="GO:0007076">
    <property type="term" value="P:mitotic chromosome condensation"/>
    <property type="evidence" value="ECO:0007669"/>
    <property type="project" value="TreeGrafter"/>
</dbReference>
<feature type="region of interest" description="Disordered" evidence="2">
    <location>
        <begin position="1730"/>
        <end position="1758"/>
    </location>
</feature>
<reference evidence="3" key="1">
    <citation type="submission" date="2021-12" db="EMBL/GenBank/DDBJ databases">
        <title>Prjna785345.</title>
        <authorList>
            <person name="Rujirawat T."/>
            <person name="Krajaejun T."/>
        </authorList>
    </citation>
    <scope>NUCLEOTIDE SEQUENCE</scope>
    <source>
        <strain evidence="3">Pi057C3</strain>
    </source>
</reference>
<dbReference type="GO" id="GO:0003682">
    <property type="term" value="F:chromatin binding"/>
    <property type="evidence" value="ECO:0007669"/>
    <property type="project" value="TreeGrafter"/>
</dbReference>
<feature type="compositionally biased region" description="Low complexity" evidence="2">
    <location>
        <begin position="802"/>
        <end position="821"/>
    </location>
</feature>
<dbReference type="GO" id="GO:0000785">
    <property type="term" value="C:chromatin"/>
    <property type="evidence" value="ECO:0007669"/>
    <property type="project" value="TreeGrafter"/>
</dbReference>
<proteinExistence type="predicted"/>
<dbReference type="GO" id="GO:0000793">
    <property type="term" value="C:condensed chromosome"/>
    <property type="evidence" value="ECO:0007669"/>
    <property type="project" value="TreeGrafter"/>
</dbReference>
<feature type="region of interest" description="Disordered" evidence="2">
    <location>
        <begin position="1344"/>
        <end position="1400"/>
    </location>
</feature>
<feature type="compositionally biased region" description="Low complexity" evidence="2">
    <location>
        <begin position="1230"/>
        <end position="1243"/>
    </location>
</feature>
<evidence type="ECO:0000313" key="4">
    <source>
        <dbReference type="Proteomes" id="UP001209570"/>
    </source>
</evidence>
<feature type="region of interest" description="Disordered" evidence="2">
    <location>
        <begin position="784"/>
        <end position="840"/>
    </location>
</feature>
<gene>
    <name evidence="3" type="ORF">P43SY_001052</name>
</gene>
<comment type="caution">
    <text evidence="3">The sequence shown here is derived from an EMBL/GenBank/DDBJ whole genome shotgun (WGS) entry which is preliminary data.</text>
</comment>
<feature type="compositionally biased region" description="Acidic residues" evidence="2">
    <location>
        <begin position="826"/>
        <end position="838"/>
    </location>
</feature>
<evidence type="ECO:0000256" key="2">
    <source>
        <dbReference type="SAM" id="MobiDB-lite"/>
    </source>
</evidence>
<feature type="compositionally biased region" description="Low complexity" evidence="2">
    <location>
        <begin position="891"/>
        <end position="903"/>
    </location>
</feature>